<dbReference type="SUPFAM" id="SSF53807">
    <property type="entry name" value="Helical backbone' metal receptor"/>
    <property type="match status" value="1"/>
</dbReference>
<accession>A0A1M7XWW7</accession>
<evidence type="ECO:0000259" key="1">
    <source>
        <dbReference type="Pfam" id="PF00148"/>
    </source>
</evidence>
<keyword evidence="3" id="KW-1185">Reference proteome</keyword>
<dbReference type="Pfam" id="PF00148">
    <property type="entry name" value="Oxidored_nitro"/>
    <property type="match status" value="1"/>
</dbReference>
<organism evidence="2 3">
    <name type="scientific">Anaerocolumna xylanovorans DSM 12503</name>
    <dbReference type="NCBI Taxonomy" id="1121345"/>
    <lineage>
        <taxon>Bacteria</taxon>
        <taxon>Bacillati</taxon>
        <taxon>Bacillota</taxon>
        <taxon>Clostridia</taxon>
        <taxon>Lachnospirales</taxon>
        <taxon>Lachnospiraceae</taxon>
        <taxon>Anaerocolumna</taxon>
    </lineage>
</organism>
<proteinExistence type="predicted"/>
<dbReference type="RefSeq" id="WP_073586927.1">
    <property type="nucleotide sequence ID" value="NZ_FRFD01000003.1"/>
</dbReference>
<evidence type="ECO:0000313" key="2">
    <source>
        <dbReference type="EMBL" id="SHO43298.1"/>
    </source>
</evidence>
<dbReference type="InterPro" id="IPR050152">
    <property type="entry name" value="ChlB/BchB/BchZ"/>
</dbReference>
<dbReference type="OrthoDB" id="9802175at2"/>
<sequence>MAKILNQPRYKCALAAMQTVQAITRALPILHSGPGCGEKLGGSVGSSGFFSPHIFPCTSISEKEVIFGGDEKLYETIENSLKIIDADLYVVLTGCTPEIVGDNVEDVAGRFKNSEKPVIFASTAGFKGNNYRGHDWVLKAIFDQYLTEKKPVQKGLVNIWAGLPMHDPFWLGNLRELENLIERLGLIPNTIFGFGRGIENINKIPEAQFNLLVSPWVGLESVQLLKEKFGTPYLHYPVLPIGAYETSKFLRAVADYADFDTKEREKAEAFILKKEEEYYYYIERYADVFLETRVMSKRFVVVSDASYTLAVTKFLVNDLGLFPSRQYITDDAPEEYREDIKKYFKELNYGIEAEVTFSSDGHQIHKEIEEADFNGYPLIIGSNWEKSIARKTNAHFVNISYPLIERLVINSSYTGYGGGLKLLEDIYSVAFTRFN</sequence>
<dbReference type="PANTHER" id="PTHR33712:SF7">
    <property type="entry name" value="LIGHT-INDEPENDENT PROTOCHLOROPHYLLIDE REDUCTASE SUBUNIT B"/>
    <property type="match status" value="1"/>
</dbReference>
<evidence type="ECO:0000313" key="3">
    <source>
        <dbReference type="Proteomes" id="UP000184612"/>
    </source>
</evidence>
<dbReference type="AlphaFoldDB" id="A0A1M7XWW7"/>
<dbReference type="GO" id="GO:0016491">
    <property type="term" value="F:oxidoreductase activity"/>
    <property type="evidence" value="ECO:0007669"/>
    <property type="project" value="InterPro"/>
</dbReference>
<dbReference type="STRING" id="1121345.SAMN02745217_00169"/>
<feature type="domain" description="Nitrogenase/oxidoreductase component 1" evidence="1">
    <location>
        <begin position="14"/>
        <end position="428"/>
    </location>
</feature>
<dbReference type="Gene3D" id="3.40.50.1980">
    <property type="entry name" value="Nitrogenase molybdenum iron protein domain"/>
    <property type="match status" value="3"/>
</dbReference>
<gene>
    <name evidence="2" type="ORF">SAMN02745217_00169</name>
</gene>
<reference evidence="2 3" key="1">
    <citation type="submission" date="2016-12" db="EMBL/GenBank/DDBJ databases">
        <authorList>
            <person name="Song W.-J."/>
            <person name="Kurnit D.M."/>
        </authorList>
    </citation>
    <scope>NUCLEOTIDE SEQUENCE [LARGE SCALE GENOMIC DNA]</scope>
    <source>
        <strain evidence="2 3">DSM 12503</strain>
    </source>
</reference>
<dbReference type="Proteomes" id="UP000184612">
    <property type="component" value="Unassembled WGS sequence"/>
</dbReference>
<dbReference type="PANTHER" id="PTHR33712">
    <property type="entry name" value="LIGHT-INDEPENDENT PROTOCHLOROPHYLLIDE REDUCTASE SUBUNIT B"/>
    <property type="match status" value="1"/>
</dbReference>
<dbReference type="EMBL" id="FRFD01000003">
    <property type="protein sequence ID" value="SHO43298.1"/>
    <property type="molecule type" value="Genomic_DNA"/>
</dbReference>
<name>A0A1M7XWW7_9FIRM</name>
<dbReference type="InterPro" id="IPR000510">
    <property type="entry name" value="Nase/OxRdtase_comp1"/>
</dbReference>
<protein>
    <submittedName>
        <fullName evidence="2">Nitrogenase molybdenum-iron protein beta chain</fullName>
    </submittedName>
</protein>